<dbReference type="InterPro" id="IPR008373">
    <property type="entry name" value="Saposin"/>
</dbReference>
<feature type="disulfide bond" evidence="15">
    <location>
        <begin position="195"/>
        <end position="268"/>
    </location>
</feature>
<keyword evidence="7 15" id="KW-1015">Disulfide bond</keyword>
<keyword evidence="5" id="KW-0677">Repeat</keyword>
<dbReference type="GO" id="GO:0005764">
    <property type="term" value="C:lysosome"/>
    <property type="evidence" value="ECO:0007669"/>
    <property type="project" value="UniProtKB-SubCell"/>
</dbReference>
<evidence type="ECO:0000256" key="12">
    <source>
        <dbReference type="ARBA" id="ARBA00037606"/>
    </source>
</evidence>
<evidence type="ECO:0000256" key="14">
    <source>
        <dbReference type="PIRNR" id="PIRNR002431"/>
    </source>
</evidence>
<dbReference type="InterPro" id="IPR031305">
    <property type="entry name" value="Casein_CS"/>
</dbReference>
<feature type="disulfide bond" evidence="15">
    <location>
        <begin position="198"/>
        <end position="262"/>
    </location>
</feature>
<evidence type="ECO:0000256" key="4">
    <source>
        <dbReference type="ARBA" id="ARBA00022729"/>
    </source>
</evidence>
<feature type="domain" description="Saposin B-type" evidence="16">
    <location>
        <begin position="399"/>
        <end position="480"/>
    </location>
</feature>
<feature type="disulfide bond" evidence="15">
    <location>
        <begin position="434"/>
        <end position="445"/>
    </location>
</feature>
<feature type="disulfide bond" evidence="15">
    <location>
        <begin position="65"/>
        <end position="131"/>
    </location>
</feature>
<evidence type="ECO:0000256" key="2">
    <source>
        <dbReference type="ARBA" id="ARBA00004613"/>
    </source>
</evidence>
<evidence type="ECO:0000256" key="10">
    <source>
        <dbReference type="ARBA" id="ARBA00037150"/>
    </source>
</evidence>
<feature type="domain" description="Saposin A-type" evidence="17">
    <location>
        <begin position="482"/>
        <end position="518"/>
    </location>
</feature>
<dbReference type="FunFam" id="1.10.225.10:FF:000004">
    <property type="entry name" value="prosaposin isoform X2"/>
    <property type="match status" value="1"/>
</dbReference>
<keyword evidence="3" id="KW-0964">Secreted</keyword>
<sequence length="518" mass="57577">MRLLLVPCLLAAAVASTLLGERDCVKGPEVWCQNLRTASQCGAVKHCQQTVWSKPSVKSIPCDLCKEVVTVAGNILKDNNTEGEIRSYMEKICEFLPDPGLVSECKEMVDAYLPVVMDLIKEELDNPQVVCSALCLCQSLQKHLAAMKIQKQLQSNKIPELDFSELASPFMANVPLLLYPQDKPQQESLGADNVCKDCVQLVTDVQEAVRSNSSFVTSLIAHAKEECDRLGPAIAEMCKGYISQYSDLAIQMMMHMQPKDICVMVGFCTSLKSVPLQTLVPAKVMHEVKMETVKMQKSLVPAKTFSVCDICETMVKEVTGLLENNRTEEEIVYEMEKLCFVFPQSIKAQCKDFVEIYGKAVIDMLLEATNPESVCILLKCCPSHRPSLAVRIVPEQSQAGDVCDVCKMIVAYLENELGKNSTTSEIEAALEKVCHVLPPSISEQCVQFVEQYEPLLVTLLTELIDPTFICTKLGVCVVSKQHLLGSEECAWGPGYWCKNMETATQCNAVEHCRRHVWN</sequence>
<feature type="domain" description="Saposin B-type" evidence="16">
    <location>
        <begin position="304"/>
        <end position="385"/>
    </location>
</feature>
<reference evidence="18" key="1">
    <citation type="submission" date="2025-08" db="UniProtKB">
        <authorList>
            <consortium name="Ensembl"/>
        </authorList>
    </citation>
    <scope>IDENTIFICATION</scope>
</reference>
<dbReference type="GO" id="GO:0007193">
    <property type="term" value="P:adenylate cyclase-inhibiting G protein-coupled receptor signaling pathway"/>
    <property type="evidence" value="ECO:0007669"/>
    <property type="project" value="UniProtKB-UniRule"/>
</dbReference>
<evidence type="ECO:0000256" key="6">
    <source>
        <dbReference type="ARBA" id="ARBA00022743"/>
    </source>
</evidence>
<dbReference type="FunFam" id="1.10.225.10:FF:000002">
    <property type="entry name" value="prosaposin isoform X2"/>
    <property type="match status" value="2"/>
</dbReference>
<dbReference type="PANTHER" id="PTHR11480:SF36">
    <property type="entry name" value="PROSAPOSIN"/>
    <property type="match status" value="1"/>
</dbReference>
<evidence type="ECO:0000313" key="19">
    <source>
        <dbReference type="Proteomes" id="UP000694393"/>
    </source>
</evidence>
<dbReference type="Proteomes" id="UP000694393">
    <property type="component" value="Unplaced"/>
</dbReference>
<proteinExistence type="predicted"/>
<evidence type="ECO:0000313" key="18">
    <source>
        <dbReference type="Ensembl" id="ENSPCEP00000003777.1"/>
    </source>
</evidence>
<evidence type="ECO:0000259" key="16">
    <source>
        <dbReference type="PROSITE" id="PS50015"/>
    </source>
</evidence>
<dbReference type="InterPro" id="IPR008138">
    <property type="entry name" value="SapB_2"/>
</dbReference>
<reference evidence="18" key="2">
    <citation type="submission" date="2025-09" db="UniProtKB">
        <authorList>
            <consortium name="Ensembl"/>
        </authorList>
    </citation>
    <scope>IDENTIFICATION</scope>
</reference>
<feature type="disulfide bond" evidence="15">
    <location>
        <begin position="227"/>
        <end position="238"/>
    </location>
</feature>
<evidence type="ECO:0000256" key="9">
    <source>
        <dbReference type="ARBA" id="ARBA00023228"/>
    </source>
</evidence>
<name>A0A8C8RCY3_9SAUR</name>
<feature type="disulfide bond" evidence="15">
    <location>
        <begin position="311"/>
        <end position="375"/>
    </location>
</feature>
<evidence type="ECO:0000256" key="7">
    <source>
        <dbReference type="ARBA" id="ARBA00023157"/>
    </source>
</evidence>
<feature type="disulfide bond" evidence="15">
    <location>
        <begin position="339"/>
        <end position="350"/>
    </location>
</feature>
<protein>
    <recommendedName>
        <fullName evidence="13">Prosaposin</fullName>
    </recommendedName>
</protein>
<feature type="disulfide bond" evidence="15">
    <location>
        <begin position="406"/>
        <end position="470"/>
    </location>
</feature>
<comment type="function">
    <text evidence="11">Saposin-D is a specific sphingomyelin phosphodiesterase activator (EC 3.1.4.12).</text>
</comment>
<evidence type="ECO:0000256" key="13">
    <source>
        <dbReference type="ARBA" id="ARBA00040265"/>
    </source>
</evidence>
<evidence type="ECO:0000256" key="5">
    <source>
        <dbReference type="ARBA" id="ARBA00022737"/>
    </source>
</evidence>
<dbReference type="Ensembl" id="ENSPCET00000003900.1">
    <property type="protein sequence ID" value="ENSPCEP00000003777.1"/>
    <property type="gene ID" value="ENSPCEG00000003004.1"/>
</dbReference>
<keyword evidence="8" id="KW-0325">Glycoprotein</keyword>
<dbReference type="InterPro" id="IPR003119">
    <property type="entry name" value="SAP_A"/>
</dbReference>
<dbReference type="InterPro" id="IPR051428">
    <property type="entry name" value="Sphingo_Act-Surfact_Prot"/>
</dbReference>
<dbReference type="Pfam" id="PF02199">
    <property type="entry name" value="SapA"/>
    <property type="match status" value="2"/>
</dbReference>
<evidence type="ECO:0000256" key="11">
    <source>
        <dbReference type="ARBA" id="ARBA00037231"/>
    </source>
</evidence>
<feature type="signal peptide" evidence="14">
    <location>
        <begin position="1"/>
        <end position="20"/>
    </location>
</feature>
<keyword evidence="4 14" id="KW-0732">Signal</keyword>
<dbReference type="PROSITE" id="PS51110">
    <property type="entry name" value="SAP_A"/>
    <property type="match status" value="2"/>
</dbReference>
<dbReference type="GO" id="GO:0016020">
    <property type="term" value="C:membrane"/>
    <property type="evidence" value="ECO:0007669"/>
    <property type="project" value="GOC"/>
</dbReference>
<feature type="domain" description="Saposin B-type" evidence="16">
    <location>
        <begin position="58"/>
        <end position="141"/>
    </location>
</feature>
<feature type="domain" description="Saposin B-type" evidence="16">
    <location>
        <begin position="191"/>
        <end position="272"/>
    </location>
</feature>
<evidence type="ECO:0000256" key="8">
    <source>
        <dbReference type="ARBA" id="ARBA00023180"/>
    </source>
</evidence>
<dbReference type="FunFam" id="1.10.225.10:FF:000012">
    <property type="entry name" value="Proactivator polypeptide"/>
    <property type="match status" value="1"/>
</dbReference>
<dbReference type="PROSITE" id="PS50015">
    <property type="entry name" value="SAP_B"/>
    <property type="match status" value="4"/>
</dbReference>
<feature type="disulfide bond" evidence="15">
    <location>
        <begin position="403"/>
        <end position="476"/>
    </location>
</feature>
<dbReference type="GO" id="GO:0005576">
    <property type="term" value="C:extracellular region"/>
    <property type="evidence" value="ECO:0007669"/>
    <property type="project" value="UniProtKB-SubCell"/>
</dbReference>
<dbReference type="SMART" id="SM00162">
    <property type="entry name" value="SAPA"/>
    <property type="match status" value="2"/>
</dbReference>
<dbReference type="Pfam" id="PF03489">
    <property type="entry name" value="SapB_2"/>
    <property type="match status" value="4"/>
</dbReference>
<feature type="disulfide bond" evidence="15">
    <location>
        <begin position="93"/>
        <end position="105"/>
    </location>
</feature>
<dbReference type="PIRSF" id="PIRSF002431">
    <property type="entry name" value="Saposin"/>
    <property type="match status" value="1"/>
</dbReference>
<dbReference type="InterPro" id="IPR011001">
    <property type="entry name" value="Saposin-like"/>
</dbReference>
<dbReference type="PANTHER" id="PTHR11480">
    <property type="entry name" value="SAPOSIN-RELATED"/>
    <property type="match status" value="1"/>
</dbReference>
<accession>A0A8C8RCY3</accession>
<dbReference type="PROSITE" id="PS00306">
    <property type="entry name" value="CASEIN_ALPHA_BETA"/>
    <property type="match status" value="1"/>
</dbReference>
<comment type="function">
    <text evidence="12">Saposin-B stimulates the hydrolysis of galacto-cerebroside sulfate by arylsulfatase A (EC 3.1.6.8), GM1 gangliosides by beta-galactosidase (EC 3.2.1.23) and globotriaosylceramide by alpha-galactosidase A (EC 3.2.1.22). Saposin-B forms a solubilizing complex with the substrates of the sphingolipid hydrolases.</text>
</comment>
<dbReference type="GO" id="GO:0019216">
    <property type="term" value="P:regulation of lipid metabolic process"/>
    <property type="evidence" value="ECO:0007669"/>
    <property type="project" value="UniProtKB-UniRule"/>
</dbReference>
<feature type="domain" description="Saposin A-type" evidence="17">
    <location>
        <begin position="17"/>
        <end position="57"/>
    </location>
</feature>
<keyword evidence="9" id="KW-0458">Lysosome</keyword>
<keyword evidence="6" id="KW-0494">Milk protein</keyword>
<keyword evidence="19" id="KW-1185">Reference proteome</keyword>
<dbReference type="PRINTS" id="PR01797">
    <property type="entry name" value="SAPOSIN"/>
</dbReference>
<comment type="function">
    <text evidence="10">Saposin-A and saposin-C stimulate the hydrolysis of glucosylceramide by beta-glucosylceramidase (EC 3.2.1.45) and galactosylceramide by beta-galactosylceramidase (EC 3.2.1.46). Saposin-C apparently acts by combining with the enzyme and acidic lipid to form an activated complex, rather than by solubilizing the substrate.</text>
</comment>
<dbReference type="SUPFAM" id="SSF47862">
    <property type="entry name" value="Saposin"/>
    <property type="match status" value="4"/>
</dbReference>
<dbReference type="Gene3D" id="1.10.225.10">
    <property type="entry name" value="Saposin-like"/>
    <property type="match status" value="4"/>
</dbReference>
<evidence type="ECO:0000256" key="1">
    <source>
        <dbReference type="ARBA" id="ARBA00004371"/>
    </source>
</evidence>
<organism evidence="18 19">
    <name type="scientific">Pelusios castaneus</name>
    <name type="common">West African mud turtle</name>
    <dbReference type="NCBI Taxonomy" id="367368"/>
    <lineage>
        <taxon>Eukaryota</taxon>
        <taxon>Metazoa</taxon>
        <taxon>Chordata</taxon>
        <taxon>Craniata</taxon>
        <taxon>Vertebrata</taxon>
        <taxon>Euteleostomi</taxon>
        <taxon>Archelosauria</taxon>
        <taxon>Testudinata</taxon>
        <taxon>Testudines</taxon>
        <taxon>Pleurodira</taxon>
        <taxon>Pelomedusidae</taxon>
        <taxon>Pelusios</taxon>
    </lineage>
</organism>
<dbReference type="SMART" id="SM00741">
    <property type="entry name" value="SapB"/>
    <property type="match status" value="4"/>
</dbReference>
<dbReference type="AlphaFoldDB" id="A0A8C8RCY3"/>
<evidence type="ECO:0000256" key="3">
    <source>
        <dbReference type="ARBA" id="ARBA00022525"/>
    </source>
</evidence>
<feature type="disulfide bond" evidence="15">
    <location>
        <begin position="62"/>
        <end position="137"/>
    </location>
</feature>
<evidence type="ECO:0000256" key="15">
    <source>
        <dbReference type="PIRSR" id="PIRSR002431-1"/>
    </source>
</evidence>
<dbReference type="Pfam" id="PF05184">
    <property type="entry name" value="SapB_1"/>
    <property type="match status" value="3"/>
</dbReference>
<feature type="disulfide bond" evidence="15">
    <location>
        <begin position="308"/>
        <end position="381"/>
    </location>
</feature>
<dbReference type="InterPro" id="IPR008139">
    <property type="entry name" value="SaposinB_dom"/>
</dbReference>
<evidence type="ECO:0000259" key="17">
    <source>
        <dbReference type="PROSITE" id="PS51110"/>
    </source>
</evidence>
<dbReference type="GO" id="GO:0006665">
    <property type="term" value="P:sphingolipid metabolic process"/>
    <property type="evidence" value="ECO:0007669"/>
    <property type="project" value="UniProtKB-UniRule"/>
</dbReference>
<dbReference type="InterPro" id="IPR007856">
    <property type="entry name" value="SapB_1"/>
</dbReference>
<comment type="subcellular location">
    <subcellularLocation>
        <location evidence="1">Lysosome</location>
    </subcellularLocation>
    <subcellularLocation>
        <location evidence="2">Secreted</location>
    </subcellularLocation>
</comment>
<dbReference type="InterPro" id="IPR021165">
    <property type="entry name" value="Saposin_chordata"/>
</dbReference>
<feature type="chain" id="PRO_5034401540" description="Prosaposin" evidence="14">
    <location>
        <begin position="21"/>
        <end position="518"/>
    </location>
</feature>